<accession>A0ABN9LH07</accession>
<reference evidence="1" key="1">
    <citation type="submission" date="2023-07" db="EMBL/GenBank/DDBJ databases">
        <authorList>
            <person name="Stuckert A."/>
        </authorList>
    </citation>
    <scope>NUCLEOTIDE SEQUENCE</scope>
</reference>
<evidence type="ECO:0008006" key="3">
    <source>
        <dbReference type="Google" id="ProtNLM"/>
    </source>
</evidence>
<proteinExistence type="predicted"/>
<keyword evidence="2" id="KW-1185">Reference proteome</keyword>
<dbReference type="Proteomes" id="UP001176940">
    <property type="component" value="Unassembled WGS sequence"/>
</dbReference>
<name>A0ABN9LH07_9NEOB</name>
<protein>
    <recommendedName>
        <fullName evidence="3">Breast carcinoma-amplified sequence 4</fullName>
    </recommendedName>
</protein>
<dbReference type="PANTHER" id="PTHR16230:SF5">
    <property type="entry name" value="BREAST CARCINOMA-AMPLIFIED SEQUENCE 4"/>
    <property type="match status" value="1"/>
</dbReference>
<evidence type="ECO:0000313" key="2">
    <source>
        <dbReference type="Proteomes" id="UP001176940"/>
    </source>
</evidence>
<dbReference type="InterPro" id="IPR024857">
    <property type="entry name" value="Cappuccino"/>
</dbReference>
<dbReference type="PANTHER" id="PTHR16230">
    <property type="entry name" value="CAPPUCCINO"/>
    <property type="match status" value="1"/>
</dbReference>
<comment type="caution">
    <text evidence="1">The sequence shown here is derived from an EMBL/GenBank/DDBJ whole genome shotgun (WGS) entry which is preliminary data.</text>
</comment>
<sequence length="139" mass="16207">MEASGRVGELGAQDLETSVEEMLIRLDEFCAMMDMIRSETSLIIDDRIPEIERRAEEMSKIYRQVEKLEAFVKMVGHHVSYLEEELIRAERDHLSFPHTVKKLLTGDYLPMFLQVSCLHRYFGRVFLNKCTMTLQNGYG</sequence>
<gene>
    <name evidence="1" type="ORF">RIMI_LOCUS9166732</name>
</gene>
<organism evidence="1 2">
    <name type="scientific">Ranitomeya imitator</name>
    <name type="common">mimic poison frog</name>
    <dbReference type="NCBI Taxonomy" id="111125"/>
    <lineage>
        <taxon>Eukaryota</taxon>
        <taxon>Metazoa</taxon>
        <taxon>Chordata</taxon>
        <taxon>Craniata</taxon>
        <taxon>Vertebrata</taxon>
        <taxon>Euteleostomi</taxon>
        <taxon>Amphibia</taxon>
        <taxon>Batrachia</taxon>
        <taxon>Anura</taxon>
        <taxon>Neobatrachia</taxon>
        <taxon>Hyloidea</taxon>
        <taxon>Dendrobatidae</taxon>
        <taxon>Dendrobatinae</taxon>
        <taxon>Ranitomeya</taxon>
    </lineage>
</organism>
<evidence type="ECO:0000313" key="1">
    <source>
        <dbReference type="EMBL" id="CAJ0941190.1"/>
    </source>
</evidence>
<dbReference type="EMBL" id="CAUEEQ010018800">
    <property type="protein sequence ID" value="CAJ0941190.1"/>
    <property type="molecule type" value="Genomic_DNA"/>
</dbReference>